<evidence type="ECO:0000256" key="2">
    <source>
        <dbReference type="PROSITE-ProRule" id="PRU00191"/>
    </source>
</evidence>
<dbReference type="AlphaFoldDB" id="A0AAR2JWA6"/>
<keyword evidence="6" id="KW-1185">Reference proteome</keyword>
<dbReference type="PROSITE" id="PS50001">
    <property type="entry name" value="SH2"/>
    <property type="match status" value="1"/>
</dbReference>
<dbReference type="GeneTree" id="ENSGT00940000160977"/>
<feature type="domain" description="SH2" evidence="4">
    <location>
        <begin position="141"/>
        <end position="232"/>
    </location>
</feature>
<proteinExistence type="predicted"/>
<reference evidence="5" key="3">
    <citation type="submission" date="2025-09" db="UniProtKB">
        <authorList>
            <consortium name="Ensembl"/>
        </authorList>
    </citation>
    <scope>IDENTIFICATION</scope>
</reference>
<sequence>MSTTYISPVTVCTPSERLFFPLKQLKRTSDFSNMRLKSYHMQQRSTTENLWHTPQCLGQRNFKSQLSCLTGRRSMEQKRSKHRFHSCLMFCLKERVRMEQRRPAAESKLDSTESKLRELALKWFTETQAPLILHEGNFPAWFQGFISRKDAEDHLRDKEVGCFLIRLSDKATGYILSYRGRDRCRHFVINQNKEGQFIITGDTEMHDTLTSLIKYYKSRPIEPFGEYLTMSCFESSTSDLYDVVQFEPKGKPGVNVKAARSMWGQHTEQPASQPQQPPAVPSRGNRTTQAVPPVPKRTTAHKMSSLEENSSEGKVLYAQLEQPKPKDKEIEPRTPWVNDRCAPQASGPQRVRAQRRPAPGPGTIYSELNLSDCRSRSLPLLDDNTKEDSSYKLNTPSPSPPQLSPNLQIDHTRRPPVHAPPGQSHSLDKLHDNSFYQLAGQPSNSRDTKQAVTMKKEQNCNVTYAEVSREHIPSREPNRFHAEENTYEQIPEPWHTPNLKGSSVHRNTYETLEDCKPKPSESTWGIRGDKWKWLLPEHWKK</sequence>
<dbReference type="InterPro" id="IPR000980">
    <property type="entry name" value="SH2"/>
</dbReference>
<dbReference type="PANTHER" id="PTHR14388:SF6">
    <property type="entry name" value="SH2 DOMAIN-CONTAINING PROTEIN 7"/>
    <property type="match status" value="1"/>
</dbReference>
<dbReference type="RefSeq" id="XP_017563780.1">
    <property type="nucleotide sequence ID" value="XM_017708291.2"/>
</dbReference>
<dbReference type="InterPro" id="IPR036860">
    <property type="entry name" value="SH2_dom_sf"/>
</dbReference>
<evidence type="ECO:0000256" key="3">
    <source>
        <dbReference type="SAM" id="MobiDB-lite"/>
    </source>
</evidence>
<reference evidence="5" key="2">
    <citation type="submission" date="2025-08" db="UniProtKB">
        <authorList>
            <consortium name="Ensembl"/>
        </authorList>
    </citation>
    <scope>IDENTIFICATION</scope>
</reference>
<dbReference type="Gene3D" id="3.30.505.10">
    <property type="entry name" value="SH2 domain"/>
    <property type="match status" value="1"/>
</dbReference>
<dbReference type="Proteomes" id="UP001501920">
    <property type="component" value="Chromosome 11"/>
</dbReference>
<dbReference type="GeneID" id="108433610"/>
<organism evidence="5 6">
    <name type="scientific">Pygocentrus nattereri</name>
    <name type="common">Red-bellied piranha</name>
    <dbReference type="NCBI Taxonomy" id="42514"/>
    <lineage>
        <taxon>Eukaryota</taxon>
        <taxon>Metazoa</taxon>
        <taxon>Chordata</taxon>
        <taxon>Craniata</taxon>
        <taxon>Vertebrata</taxon>
        <taxon>Euteleostomi</taxon>
        <taxon>Actinopterygii</taxon>
        <taxon>Neopterygii</taxon>
        <taxon>Teleostei</taxon>
        <taxon>Ostariophysi</taxon>
        <taxon>Characiformes</taxon>
        <taxon>Characoidei</taxon>
        <taxon>Pygocentrus</taxon>
    </lineage>
</organism>
<evidence type="ECO:0000313" key="5">
    <source>
        <dbReference type="Ensembl" id="ENSPNAP00000054522.1"/>
    </source>
</evidence>
<feature type="region of interest" description="Disordered" evidence="3">
    <location>
        <begin position="262"/>
        <end position="429"/>
    </location>
</feature>
<dbReference type="SUPFAM" id="SSF55550">
    <property type="entry name" value="SH2 domain"/>
    <property type="match status" value="1"/>
</dbReference>
<dbReference type="Pfam" id="PF00017">
    <property type="entry name" value="SH2"/>
    <property type="match status" value="1"/>
</dbReference>
<feature type="compositionally biased region" description="Basic and acidic residues" evidence="3">
    <location>
        <begin position="323"/>
        <end position="332"/>
    </location>
</feature>
<evidence type="ECO:0000313" key="6">
    <source>
        <dbReference type="Proteomes" id="UP001501920"/>
    </source>
</evidence>
<reference evidence="5 6" key="1">
    <citation type="submission" date="2020-10" db="EMBL/GenBank/DDBJ databases">
        <title>Pygocentrus nattereri (red-bellied piranha) genome, fPygNat1, primary haplotype.</title>
        <authorList>
            <person name="Myers G."/>
            <person name="Meyer A."/>
            <person name="Karagic N."/>
            <person name="Pippel M."/>
            <person name="Winkler S."/>
            <person name="Tracey A."/>
            <person name="Wood J."/>
            <person name="Formenti G."/>
            <person name="Howe K."/>
            <person name="Fedrigo O."/>
            <person name="Jarvis E.D."/>
        </authorList>
    </citation>
    <scope>NUCLEOTIDE SEQUENCE [LARGE SCALE GENOMIC DNA]</scope>
</reference>
<name>A0AAR2JWA6_PYGNA</name>
<dbReference type="SMART" id="SM00252">
    <property type="entry name" value="SH2"/>
    <property type="match status" value="1"/>
</dbReference>
<dbReference type="GO" id="GO:0005737">
    <property type="term" value="C:cytoplasm"/>
    <property type="evidence" value="ECO:0007669"/>
    <property type="project" value="TreeGrafter"/>
</dbReference>
<evidence type="ECO:0000259" key="4">
    <source>
        <dbReference type="PROSITE" id="PS50001"/>
    </source>
</evidence>
<dbReference type="FunFam" id="3.30.505.10:FF:000059">
    <property type="entry name" value="hematopoietic SH2 domain-containing protein"/>
    <property type="match status" value="1"/>
</dbReference>
<keyword evidence="1 2" id="KW-0727">SH2 domain</keyword>
<dbReference type="PANTHER" id="PTHR14388">
    <property type="entry name" value="T CELL-SPECIFIC ADAPTER PROTEIN TSAD"/>
    <property type="match status" value="1"/>
</dbReference>
<accession>A0AAR2JWA6</accession>
<protein>
    <recommendedName>
        <fullName evidence="4">SH2 domain-containing protein</fullName>
    </recommendedName>
</protein>
<dbReference type="Ensembl" id="ENSPNAT00000077740.1">
    <property type="protein sequence ID" value="ENSPNAP00000054522.1"/>
    <property type="gene ID" value="ENSPNAG00000013289.2"/>
</dbReference>
<evidence type="ECO:0000256" key="1">
    <source>
        <dbReference type="ARBA" id="ARBA00022999"/>
    </source>
</evidence>